<dbReference type="OrthoDB" id="13602at10239"/>
<sequence>MRRDIDMSFARHPLTGDLAVKTGSSAIRQSLINIVRTNYYDRGFNVEVGTNLDYSMFENITVITAKQIHDNISNSIRNFEPQVELIDVEVKDSGGNEVYVKIYYTELNNPNVQNLVIDLSRIR</sequence>
<dbReference type="SUPFAM" id="SSF160719">
    <property type="entry name" value="gpW/gp25-like"/>
    <property type="match status" value="1"/>
</dbReference>
<evidence type="ECO:0000259" key="1">
    <source>
        <dbReference type="Pfam" id="PF04965"/>
    </source>
</evidence>
<gene>
    <name evidence="2" type="ORF">pf16_210</name>
</gene>
<proteinExistence type="predicted"/>
<evidence type="ECO:0000313" key="3">
    <source>
        <dbReference type="Proteomes" id="UP000225821"/>
    </source>
</evidence>
<feature type="domain" description="IraD/Gp25-like" evidence="1">
    <location>
        <begin position="24"/>
        <end position="106"/>
    </location>
</feature>
<dbReference type="EMBL" id="KU873925">
    <property type="protein sequence ID" value="AND75133.1"/>
    <property type="molecule type" value="Genomic_DNA"/>
</dbReference>
<dbReference type="Proteomes" id="UP000225821">
    <property type="component" value="Segment"/>
</dbReference>
<dbReference type="Gene3D" id="3.10.450.40">
    <property type="match status" value="1"/>
</dbReference>
<accession>A0A1S5R483</accession>
<dbReference type="InterPro" id="IPR007048">
    <property type="entry name" value="IraD/Gp25-like"/>
</dbReference>
<evidence type="ECO:0000313" key="2">
    <source>
        <dbReference type="EMBL" id="AND75133.1"/>
    </source>
</evidence>
<name>A0A1S5R483_9CAUD</name>
<reference evidence="2 3" key="1">
    <citation type="submission" date="2016-03" db="EMBL/GenBank/DDBJ databases">
        <title>Characterisation of pf16 and phiPMW: Two novel phages infecting Pseudomonas putida PpG1.</title>
        <authorList>
            <person name="Magill D.J."/>
            <person name="Krylov V.N."/>
            <person name="Shaburova O.V."/>
            <person name="Allen C.C.R."/>
            <person name="McGrath J.W."/>
            <person name="Quinn J.P."/>
            <person name="Kulakov L.A."/>
        </authorList>
    </citation>
    <scope>NUCLEOTIDE SEQUENCE [LARGE SCALE GENOMIC DNA]</scope>
</reference>
<organism evidence="2 3">
    <name type="scientific">Pseudomonas phage pf16</name>
    <dbReference type="NCBI Taxonomy" id="1815630"/>
    <lineage>
        <taxon>Viruses</taxon>
        <taxon>Duplodnaviria</taxon>
        <taxon>Heunggongvirae</taxon>
        <taxon>Uroviricota</taxon>
        <taxon>Caudoviricetes</taxon>
        <taxon>Chakrabartyvirus</taxon>
        <taxon>Chakrabartyvirus pf16</taxon>
    </lineage>
</organism>
<keyword evidence="3" id="KW-1185">Reference proteome</keyword>
<dbReference type="Pfam" id="PF04965">
    <property type="entry name" value="GPW_gp25"/>
    <property type="match status" value="1"/>
</dbReference>
<protein>
    <recommendedName>
        <fullName evidence="1">IraD/Gp25-like domain-containing protein</fullName>
    </recommendedName>
</protein>